<evidence type="ECO:0000313" key="2">
    <source>
        <dbReference type="EnsemblFungi" id="PTTG_01433-t43_1-p1"/>
    </source>
</evidence>
<reference evidence="2" key="4">
    <citation type="submission" date="2025-05" db="UniProtKB">
        <authorList>
            <consortium name="EnsemblFungi"/>
        </authorList>
    </citation>
    <scope>IDENTIFICATION</scope>
    <source>
        <strain evidence="2">isolate 1-1 / race 1 (BBBD)</strain>
    </source>
</reference>
<dbReference type="EnsemblFungi" id="PTTG_01433-t43_1">
    <property type="protein sequence ID" value="PTTG_01433-t43_1-p1"/>
    <property type="gene ID" value="PTTG_01433"/>
</dbReference>
<dbReference type="VEuPathDB" id="FungiDB:PTTG_01433"/>
<gene>
    <name evidence="1" type="ORF">PTTG_01433</name>
</gene>
<keyword evidence="3" id="KW-1185">Reference proteome</keyword>
<reference evidence="2 3" key="3">
    <citation type="journal article" date="2017" name="G3 (Bethesda)">
        <title>Comparative analysis highlights variable genome content of wheat rusts and divergence of the mating loci.</title>
        <authorList>
            <person name="Cuomo C.A."/>
            <person name="Bakkeren G."/>
            <person name="Khalil H.B."/>
            <person name="Panwar V."/>
            <person name="Joly D."/>
            <person name="Linning R."/>
            <person name="Sakthikumar S."/>
            <person name="Song X."/>
            <person name="Adiconis X."/>
            <person name="Fan L."/>
            <person name="Goldberg J.M."/>
            <person name="Levin J.Z."/>
            <person name="Young S."/>
            <person name="Zeng Q."/>
            <person name="Anikster Y."/>
            <person name="Bruce M."/>
            <person name="Wang M."/>
            <person name="Yin C."/>
            <person name="McCallum B."/>
            <person name="Szabo L.J."/>
            <person name="Hulbert S."/>
            <person name="Chen X."/>
            <person name="Fellers J.P."/>
        </authorList>
    </citation>
    <scope>NUCLEOTIDE SEQUENCE</scope>
    <source>
        <strain evidence="2">isolate 1-1 / race 1 (BBBD)</strain>
        <strain evidence="3">Isolate 1-1 / race 1 (BBBD)</strain>
    </source>
</reference>
<proteinExistence type="predicted"/>
<accession>A0A180H4R7</accession>
<organism evidence="1">
    <name type="scientific">Puccinia triticina (isolate 1-1 / race 1 (BBBD))</name>
    <name type="common">Brown leaf rust fungus</name>
    <dbReference type="NCBI Taxonomy" id="630390"/>
    <lineage>
        <taxon>Eukaryota</taxon>
        <taxon>Fungi</taxon>
        <taxon>Dikarya</taxon>
        <taxon>Basidiomycota</taxon>
        <taxon>Pucciniomycotina</taxon>
        <taxon>Pucciniomycetes</taxon>
        <taxon>Pucciniales</taxon>
        <taxon>Pucciniaceae</taxon>
        <taxon>Puccinia</taxon>
    </lineage>
</organism>
<evidence type="ECO:0000313" key="1">
    <source>
        <dbReference type="EMBL" id="OAV99955.1"/>
    </source>
</evidence>
<reference evidence="1" key="2">
    <citation type="submission" date="2016-05" db="EMBL/GenBank/DDBJ databases">
        <title>Comparative analysis highlights variable genome content of wheat rusts and divergence of the mating loci.</title>
        <authorList>
            <person name="Cuomo C.A."/>
            <person name="Bakkeren G."/>
            <person name="Szabo L."/>
            <person name="Khalil H."/>
            <person name="Joly D."/>
            <person name="Goldberg J."/>
            <person name="Young S."/>
            <person name="Zeng Q."/>
            <person name="Fellers J."/>
        </authorList>
    </citation>
    <scope>NUCLEOTIDE SEQUENCE [LARGE SCALE GENOMIC DNA]</scope>
    <source>
        <strain evidence="1">1-1 BBBD Race 1</strain>
    </source>
</reference>
<protein>
    <submittedName>
        <fullName evidence="1 2">Uncharacterized protein</fullName>
    </submittedName>
</protein>
<dbReference type="AlphaFoldDB" id="A0A180H4R7"/>
<dbReference type="Proteomes" id="UP000005240">
    <property type="component" value="Unassembled WGS sequence"/>
</dbReference>
<evidence type="ECO:0000313" key="3">
    <source>
        <dbReference type="Proteomes" id="UP000005240"/>
    </source>
</evidence>
<dbReference type="EMBL" id="ADAS02000001">
    <property type="protein sequence ID" value="OAV99955.1"/>
    <property type="molecule type" value="Genomic_DNA"/>
</dbReference>
<sequence length="78" mass="8488">MDHTLSPPLLSPRPIVTVTAGLPLFCPLGPRNSAIAFFAWVPFHPRVASPFASVVTTAPGPFSFFIITPRYNQPPPYP</sequence>
<reference evidence="1" key="1">
    <citation type="submission" date="2009-11" db="EMBL/GenBank/DDBJ databases">
        <authorList>
            <consortium name="The Broad Institute Genome Sequencing Platform"/>
            <person name="Ward D."/>
            <person name="Feldgarden M."/>
            <person name="Earl A."/>
            <person name="Young S.K."/>
            <person name="Zeng Q."/>
            <person name="Koehrsen M."/>
            <person name="Alvarado L."/>
            <person name="Berlin A."/>
            <person name="Bochicchio J."/>
            <person name="Borenstein D."/>
            <person name="Chapman S.B."/>
            <person name="Chen Z."/>
            <person name="Engels R."/>
            <person name="Freedman E."/>
            <person name="Gellesch M."/>
            <person name="Goldberg J."/>
            <person name="Griggs A."/>
            <person name="Gujja S."/>
            <person name="Heilman E."/>
            <person name="Heiman D."/>
            <person name="Hepburn T."/>
            <person name="Howarth C."/>
            <person name="Jen D."/>
            <person name="Larson L."/>
            <person name="Lewis B."/>
            <person name="Mehta T."/>
            <person name="Park D."/>
            <person name="Pearson M."/>
            <person name="Roberts A."/>
            <person name="Saif S."/>
            <person name="Shea T."/>
            <person name="Shenoy N."/>
            <person name="Sisk P."/>
            <person name="Stolte C."/>
            <person name="Sykes S."/>
            <person name="Thomson T."/>
            <person name="Walk T."/>
            <person name="White J."/>
            <person name="Yandava C."/>
            <person name="Izard J."/>
            <person name="Baranova O.V."/>
            <person name="Blanton J.M."/>
            <person name="Tanner A.C."/>
            <person name="Dewhirst F.E."/>
            <person name="Haas B."/>
            <person name="Nusbaum C."/>
            <person name="Birren B."/>
        </authorList>
    </citation>
    <scope>NUCLEOTIDE SEQUENCE [LARGE SCALE GENOMIC DNA]</scope>
    <source>
        <strain evidence="1">1-1 BBBD Race 1</strain>
    </source>
</reference>
<name>A0A180H4R7_PUCT1</name>